<dbReference type="GeneID" id="26043154"/>
<dbReference type="AlphaFoldDB" id="A0A0M3SGN6"/>
<keyword evidence="1" id="KW-0150">Chloroplast</keyword>
<geneLocation type="chloroplast" evidence="1"/>
<evidence type="ECO:0000313" key="1">
    <source>
        <dbReference type="EMBL" id="ALD61723.1"/>
    </source>
</evidence>
<sequence length="36" mass="4286">MRIDMRVQLHWIARIHVVYLKEVDLLASLMAHPSSR</sequence>
<dbReference type="RefSeq" id="YP_009169827.1">
    <property type="nucleotide sequence ID" value="NC_028009.1"/>
</dbReference>
<keyword evidence="1" id="KW-0934">Plastid</keyword>
<dbReference type="RefSeq" id="YP_009169814.1">
    <property type="nucleotide sequence ID" value="NC_028009.1"/>
</dbReference>
<dbReference type="EMBL" id="KR869730">
    <property type="protein sequence ID" value="ALD61723.1"/>
    <property type="molecule type" value="Genomic_DNA"/>
</dbReference>
<dbReference type="GeneID" id="26043121"/>
<accession>A0A0M3SGN6</accession>
<reference evidence="1" key="1">
    <citation type="submission" date="2015-05" db="EMBL/GenBank/DDBJ databases">
        <authorList>
            <person name="Wang D.B."/>
            <person name="Wang M."/>
        </authorList>
    </citation>
    <scope>NUCLEOTIDE SEQUENCE</scope>
</reference>
<gene>
    <name evidence="1" type="primary">ycf15</name>
</gene>
<dbReference type="EMBL" id="KR869730">
    <property type="protein sequence ID" value="ALD61710.1"/>
    <property type="molecule type" value="Genomic_DNA"/>
</dbReference>
<organism evidence="1">
    <name type="scientific">Gynochthodes officinalis</name>
    <dbReference type="NCBI Taxonomy" id="266091"/>
    <lineage>
        <taxon>Eukaryota</taxon>
        <taxon>Viridiplantae</taxon>
        <taxon>Streptophyta</taxon>
        <taxon>Embryophyta</taxon>
        <taxon>Tracheophyta</taxon>
        <taxon>Spermatophyta</taxon>
        <taxon>Magnoliopsida</taxon>
        <taxon>eudicotyledons</taxon>
        <taxon>Gunneridae</taxon>
        <taxon>Pentapetalae</taxon>
        <taxon>asterids</taxon>
        <taxon>lamiids</taxon>
        <taxon>Gentianales</taxon>
        <taxon>Rubiaceae</taxon>
        <taxon>Rubioideae</taxon>
        <taxon>Morindeae</taxon>
        <taxon>Gynochthodes</taxon>
    </lineage>
</organism>
<name>A0A0M3SGN6_9GENT</name>
<protein>
    <submittedName>
        <fullName evidence="1">Ycf15</fullName>
    </submittedName>
</protein>
<proteinExistence type="predicted"/>